<protein>
    <submittedName>
        <fullName evidence="1">Uncharacterized protein</fullName>
    </submittedName>
</protein>
<evidence type="ECO:0000313" key="1">
    <source>
        <dbReference type="EMBL" id="ACR74919.1"/>
    </source>
</evidence>
<accession>C4ZHA7</accession>
<organism evidence="1 2">
    <name type="scientific">Agathobacter rectalis (strain ATCC 33656 / DSM 3377 / JCM 17463 / KCTC 5835 / VPI 0990)</name>
    <name type="common">Eubacterium rectale</name>
    <dbReference type="NCBI Taxonomy" id="515619"/>
    <lineage>
        <taxon>Bacteria</taxon>
        <taxon>Bacillati</taxon>
        <taxon>Bacillota</taxon>
        <taxon>Clostridia</taxon>
        <taxon>Lachnospirales</taxon>
        <taxon>Lachnospiraceae</taxon>
        <taxon>Agathobacter</taxon>
    </lineage>
</organism>
<dbReference type="Gene3D" id="3.10.129.130">
    <property type="match status" value="1"/>
</dbReference>
<dbReference type="GeneID" id="86988005"/>
<dbReference type="InterPro" id="IPR058108">
    <property type="entry name" value="CptIN-like"/>
</dbReference>
<dbReference type="RefSeq" id="WP_012742020.1">
    <property type="nucleotide sequence ID" value="NC_012781.1"/>
</dbReference>
<dbReference type="STRING" id="515619.EUBREC_1157"/>
<proteinExistence type="predicted"/>
<dbReference type="PaxDb" id="515619-EUBREC_1157"/>
<dbReference type="HOGENOM" id="CLU_096446_0_0_9"/>
<reference evidence="1 2" key="1">
    <citation type="journal article" date="2009" name="Proc. Natl. Acad. Sci. U.S.A.">
        <title>Characterizing a model human gut microbiota composed of members of its two dominant bacterial phyla.</title>
        <authorList>
            <person name="Mahowald M.A."/>
            <person name="Rey F.E."/>
            <person name="Seedorf H."/>
            <person name="Turnbaugh P.J."/>
            <person name="Fulton R.S."/>
            <person name="Wollam A."/>
            <person name="Shah N."/>
            <person name="Wang C."/>
            <person name="Magrini V."/>
            <person name="Wilson R.K."/>
            <person name="Cantarel B.L."/>
            <person name="Coutinho P.M."/>
            <person name="Henrissat B."/>
            <person name="Crock L.W."/>
            <person name="Russell A."/>
            <person name="Verberkmoes N.C."/>
            <person name="Hettich R.L."/>
            <person name="Gordon J.I."/>
        </authorList>
    </citation>
    <scope>NUCLEOTIDE SEQUENCE [LARGE SCALE GENOMIC DNA]</scope>
    <source>
        <strain evidence="2">ATCC 33656 / DSM 3377 / JCM 17463 / KCTC 5835 / LMG 30912 / VPI 0990</strain>
    </source>
</reference>
<dbReference type="AlphaFoldDB" id="C4ZHA7"/>
<dbReference type="NCBIfam" id="NF047359">
    <property type="entry name" value="CptIN"/>
    <property type="match status" value="1"/>
</dbReference>
<sequence>MEIGHFYYIDDQYFKDFPDSYLMQNKEKVNGQLHDRPCFYAFQDSNTQLFWMIPFSSQVSKFKGIYNKKMQKYHRCDTIVFGEVLGHEKAFLIQNMCPITEKYMKNEYLDSVANIPVRVDGRLEKELKDKAGKVLALQRKGAKLIFPDVLSIEQKLLK</sequence>
<dbReference type="CDD" id="cd17492">
    <property type="entry name" value="toxin_CptN"/>
    <property type="match status" value="1"/>
</dbReference>
<dbReference type="InterPro" id="IPR053735">
    <property type="entry name" value="Type_III_TA_endoRNase"/>
</dbReference>
<name>C4ZHA7_AGARV</name>
<dbReference type="KEGG" id="ere:EUBREC_1157"/>
<dbReference type="Proteomes" id="UP000001477">
    <property type="component" value="Chromosome"/>
</dbReference>
<gene>
    <name evidence="1" type="ordered locus">EUBREC_1157</name>
</gene>
<evidence type="ECO:0000313" key="2">
    <source>
        <dbReference type="Proteomes" id="UP000001477"/>
    </source>
</evidence>
<dbReference type="EMBL" id="CP001107">
    <property type="protein sequence ID" value="ACR74919.1"/>
    <property type="molecule type" value="Genomic_DNA"/>
</dbReference>